<keyword evidence="4" id="KW-1185">Reference proteome</keyword>
<dbReference type="PROSITE" id="PS51485">
    <property type="entry name" value="PHYTOCYANIN"/>
    <property type="match status" value="1"/>
</dbReference>
<organism evidence="3 4">
    <name type="scientific">Ilex paraguariensis</name>
    <name type="common">yerba mate</name>
    <dbReference type="NCBI Taxonomy" id="185542"/>
    <lineage>
        <taxon>Eukaryota</taxon>
        <taxon>Viridiplantae</taxon>
        <taxon>Streptophyta</taxon>
        <taxon>Embryophyta</taxon>
        <taxon>Tracheophyta</taxon>
        <taxon>Spermatophyta</taxon>
        <taxon>Magnoliopsida</taxon>
        <taxon>eudicotyledons</taxon>
        <taxon>Gunneridae</taxon>
        <taxon>Pentapetalae</taxon>
        <taxon>asterids</taxon>
        <taxon>campanulids</taxon>
        <taxon>Aquifoliales</taxon>
        <taxon>Aquifoliaceae</taxon>
        <taxon>Ilex</taxon>
    </lineage>
</organism>
<dbReference type="Proteomes" id="UP001642360">
    <property type="component" value="Unassembled WGS sequence"/>
</dbReference>
<feature type="signal peptide" evidence="1">
    <location>
        <begin position="1"/>
        <end position="23"/>
    </location>
</feature>
<evidence type="ECO:0000313" key="4">
    <source>
        <dbReference type="Proteomes" id="UP001642360"/>
    </source>
</evidence>
<feature type="chain" id="PRO_5044833531" description="Phytocyanin domain-containing protein" evidence="1">
    <location>
        <begin position="24"/>
        <end position="174"/>
    </location>
</feature>
<name>A0ABC8UFC0_9AQUA</name>
<dbReference type="AlphaFoldDB" id="A0ABC8UFC0"/>
<accession>A0ABC8UFC0</accession>
<dbReference type="InterPro" id="IPR003245">
    <property type="entry name" value="Phytocyanin_dom"/>
</dbReference>
<protein>
    <recommendedName>
        <fullName evidence="2">Phytocyanin domain-containing protein</fullName>
    </recommendedName>
</protein>
<dbReference type="PANTHER" id="PTHR34052:SF1">
    <property type="entry name" value="OS06G0216700 PROTEIN"/>
    <property type="match status" value="1"/>
</dbReference>
<dbReference type="EMBL" id="CAUOFW020007591">
    <property type="protein sequence ID" value="CAK9179705.1"/>
    <property type="molecule type" value="Genomic_DNA"/>
</dbReference>
<dbReference type="InterPro" id="IPR008972">
    <property type="entry name" value="Cupredoxin"/>
</dbReference>
<dbReference type="PANTHER" id="PTHR34052">
    <property type="entry name" value="GLYCINE-RICH PROTEIN-LIKE"/>
    <property type="match status" value="1"/>
</dbReference>
<evidence type="ECO:0000259" key="2">
    <source>
        <dbReference type="PROSITE" id="PS51485"/>
    </source>
</evidence>
<dbReference type="Gene3D" id="2.60.40.420">
    <property type="entry name" value="Cupredoxins - blue copper proteins"/>
    <property type="match status" value="1"/>
</dbReference>
<sequence>MASKYAQGLFLLATASILAVAMANKNFSSGTGYWNNGFNYTNWGFKHPNVSRGSNRIVVGGSEGWHFGFNYADWAIKNAPFYWNDTLVFKYDPPSANNTRPHSVYLFSNLWSFLTCDLRRAKRIAGTTQGGGQGFEFVLKRWEPHFFACGESNGFHCTNGTMKFFVMPLMRGNF</sequence>
<evidence type="ECO:0000256" key="1">
    <source>
        <dbReference type="SAM" id="SignalP"/>
    </source>
</evidence>
<proteinExistence type="predicted"/>
<comment type="caution">
    <text evidence="3">The sequence shown here is derived from an EMBL/GenBank/DDBJ whole genome shotgun (WGS) entry which is preliminary data.</text>
</comment>
<evidence type="ECO:0000313" key="3">
    <source>
        <dbReference type="EMBL" id="CAK9179705.1"/>
    </source>
</evidence>
<gene>
    <name evidence="3" type="ORF">ILEXP_LOCUS49660</name>
</gene>
<feature type="domain" description="Phytocyanin" evidence="2">
    <location>
        <begin position="55"/>
        <end position="170"/>
    </location>
</feature>
<reference evidence="3 4" key="1">
    <citation type="submission" date="2024-02" db="EMBL/GenBank/DDBJ databases">
        <authorList>
            <person name="Vignale AGUSTIN F."/>
            <person name="Sosa J E."/>
            <person name="Modenutti C."/>
        </authorList>
    </citation>
    <scope>NUCLEOTIDE SEQUENCE [LARGE SCALE GENOMIC DNA]</scope>
</reference>
<keyword evidence="1" id="KW-0732">Signal</keyword>
<dbReference type="SUPFAM" id="SSF49503">
    <property type="entry name" value="Cupredoxins"/>
    <property type="match status" value="1"/>
</dbReference>